<dbReference type="PANTHER" id="PTHR31616:SF0">
    <property type="entry name" value="GLUCAN 1,4-ALPHA-GLUCOSIDASE"/>
    <property type="match status" value="1"/>
</dbReference>
<evidence type="ECO:0000259" key="2">
    <source>
        <dbReference type="Pfam" id="PF19291"/>
    </source>
</evidence>
<dbReference type="EMBL" id="CP115965">
    <property type="protein sequence ID" value="WZW99435.1"/>
    <property type="molecule type" value="Genomic_DNA"/>
</dbReference>
<dbReference type="Pfam" id="PF19291">
    <property type="entry name" value="TREH_N"/>
    <property type="match status" value="1"/>
</dbReference>
<protein>
    <submittedName>
        <fullName evidence="3">Glycoside hydrolase family 15 protein</fullName>
    </submittedName>
</protein>
<dbReference type="InterPro" id="IPR011613">
    <property type="entry name" value="GH15-like"/>
</dbReference>
<evidence type="ECO:0000259" key="1">
    <source>
        <dbReference type="Pfam" id="PF00723"/>
    </source>
</evidence>
<dbReference type="InterPro" id="IPR008928">
    <property type="entry name" value="6-hairpin_glycosidase_sf"/>
</dbReference>
<evidence type="ECO:0000313" key="3">
    <source>
        <dbReference type="EMBL" id="WZW99435.1"/>
    </source>
</evidence>
<dbReference type="Proteomes" id="UP001434337">
    <property type="component" value="Chromosome"/>
</dbReference>
<dbReference type="PANTHER" id="PTHR31616">
    <property type="entry name" value="TREHALASE"/>
    <property type="match status" value="1"/>
</dbReference>
<organism evidence="3 4">
    <name type="scientific">Propioniciclava soli</name>
    <dbReference type="NCBI Taxonomy" id="2775081"/>
    <lineage>
        <taxon>Bacteria</taxon>
        <taxon>Bacillati</taxon>
        <taxon>Actinomycetota</taxon>
        <taxon>Actinomycetes</taxon>
        <taxon>Propionibacteriales</taxon>
        <taxon>Propionibacteriaceae</taxon>
        <taxon>Propioniciclava</taxon>
    </lineage>
</organism>
<dbReference type="SUPFAM" id="SSF48208">
    <property type="entry name" value="Six-hairpin glycosidases"/>
    <property type="match status" value="1"/>
</dbReference>
<sequence>MSAPIEDYALLSDLHTGPLVSRHGSIDWLCLPRFDSPAVFTALVGTPDDGHWQLCVANAEPEQRRYVGHSLVLETTWRGESGVVRVTDFMPPSSDHADLVRHVECLEGEVEVRHDLVLGFDYARRKPWSRITEHNGERVWRFVAGEDALNLHGPLLEASDDEACIGDLDAGGPMRHLAGSFALAAGESACWTLTWARSYDPMPDPVAVEAARAETVEFWEGWIREATAHDDDHPYAEAVARSLVVLRGLTHSRTGGLVAAPTASLPEHFGGERNWDYRFTWLRDAAFTIEALLDHGETDSAELWRQWLIRAIAGDAEDVRIMYGLSGERHLPEEELDHLSGYENSRPVRIGNGAADQYQSDVVGEVMLALAKLRRADKESDPSWAMQKNLVAFLLDNFDRKDHGIWEMRGDLHHFTHGRVMMWAALNCAIEAVEEYDLPGDVDLWRERRAALHDEIWERGFDRELNSFTQTYENNEVDASLLQLPHAGFVAYDDPAMLGTVARIESDLASDAGFVHRYRTGAGLDGLEGDEYAFIMCTLWLVEQYACSGRREDAKAIMDRVLGVANDLGLLAEEYDEEGGRLAGNFPQAFSHLALIRAGDALDGRSDPL</sequence>
<evidence type="ECO:0000313" key="4">
    <source>
        <dbReference type="Proteomes" id="UP001434337"/>
    </source>
</evidence>
<keyword evidence="4" id="KW-1185">Reference proteome</keyword>
<dbReference type="InterPro" id="IPR012341">
    <property type="entry name" value="6hp_glycosidase-like_sf"/>
</dbReference>
<proteinExistence type="predicted"/>
<dbReference type="Pfam" id="PF00723">
    <property type="entry name" value="Glyco_hydro_15"/>
    <property type="match status" value="1"/>
</dbReference>
<dbReference type="RefSeq" id="WP_342373123.1">
    <property type="nucleotide sequence ID" value="NZ_CP115965.1"/>
</dbReference>
<gene>
    <name evidence="3" type="ORF">PCC79_04340</name>
</gene>
<reference evidence="3 4" key="1">
    <citation type="journal article" date="2023" name="Environ Microbiome">
        <title>A coral-associated actinobacterium mitigates coral bleaching under heat stress.</title>
        <authorList>
            <person name="Li J."/>
            <person name="Zou Y."/>
            <person name="Li Q."/>
            <person name="Zhang J."/>
            <person name="Bourne D.G."/>
            <person name="Lyu Y."/>
            <person name="Liu C."/>
            <person name="Zhang S."/>
        </authorList>
    </citation>
    <scope>NUCLEOTIDE SEQUENCE [LARGE SCALE GENOMIC DNA]</scope>
    <source>
        <strain evidence="3 4">SCSIO 13291</strain>
    </source>
</reference>
<dbReference type="Gene3D" id="1.50.10.10">
    <property type="match status" value="1"/>
</dbReference>
<accession>A0ABZ3CA24</accession>
<feature type="domain" description="GH15-like" evidence="1">
    <location>
        <begin position="235"/>
        <end position="599"/>
    </location>
</feature>
<dbReference type="InterPro" id="IPR045582">
    <property type="entry name" value="Trehalase-like_N"/>
</dbReference>
<dbReference type="GO" id="GO:0016787">
    <property type="term" value="F:hydrolase activity"/>
    <property type="evidence" value="ECO:0007669"/>
    <property type="project" value="UniProtKB-KW"/>
</dbReference>
<name>A0ABZ3CA24_9ACTN</name>
<keyword evidence="3" id="KW-0378">Hydrolase</keyword>
<feature type="domain" description="Trehalase-like N-terminal" evidence="2">
    <location>
        <begin position="2"/>
        <end position="104"/>
    </location>
</feature>